<evidence type="ECO:0000259" key="5">
    <source>
        <dbReference type="SMART" id="SM00965"/>
    </source>
</evidence>
<dbReference type="AlphaFoldDB" id="A0A644UTV5"/>
<dbReference type="GO" id="GO:0015344">
    <property type="term" value="F:siderophore uptake transmembrane transporter activity"/>
    <property type="evidence" value="ECO:0007669"/>
    <property type="project" value="TreeGrafter"/>
</dbReference>
<dbReference type="Gene3D" id="2.60.40.1120">
    <property type="entry name" value="Carboxypeptidase-like, regulatory domain"/>
    <property type="match status" value="1"/>
</dbReference>
<dbReference type="PANTHER" id="PTHR30069:SF29">
    <property type="entry name" value="HEMOGLOBIN AND HEMOGLOBIN-HAPTOGLOBIN-BINDING PROTEIN 1-RELATED"/>
    <property type="match status" value="1"/>
</dbReference>
<evidence type="ECO:0000313" key="6">
    <source>
        <dbReference type="EMBL" id="MPL82499.1"/>
    </source>
</evidence>
<dbReference type="FunFam" id="2.60.40.1120:FF:000003">
    <property type="entry name" value="Outer membrane protein Omp121"/>
    <property type="match status" value="1"/>
</dbReference>
<dbReference type="NCBIfam" id="TIGR04056">
    <property type="entry name" value="OMP_RagA_SusC"/>
    <property type="match status" value="1"/>
</dbReference>
<dbReference type="Pfam" id="PF13715">
    <property type="entry name" value="CarbopepD_reg_2"/>
    <property type="match status" value="1"/>
</dbReference>
<dbReference type="SMART" id="SM00965">
    <property type="entry name" value="STN"/>
    <property type="match status" value="1"/>
</dbReference>
<dbReference type="Pfam" id="PF07660">
    <property type="entry name" value="STN"/>
    <property type="match status" value="1"/>
</dbReference>
<dbReference type="InterPro" id="IPR008969">
    <property type="entry name" value="CarboxyPept-like_regulatory"/>
</dbReference>
<reference evidence="6" key="1">
    <citation type="submission" date="2019-08" db="EMBL/GenBank/DDBJ databases">
        <authorList>
            <person name="Kucharzyk K."/>
            <person name="Murdoch R.W."/>
            <person name="Higgins S."/>
            <person name="Loffler F."/>
        </authorList>
    </citation>
    <scope>NUCLEOTIDE SEQUENCE</scope>
</reference>
<protein>
    <submittedName>
        <fullName evidence="6">TonB-dependent receptor SusC</fullName>
    </submittedName>
</protein>
<keyword evidence="3" id="KW-0472">Membrane</keyword>
<organism evidence="6">
    <name type="scientific">bioreactor metagenome</name>
    <dbReference type="NCBI Taxonomy" id="1076179"/>
    <lineage>
        <taxon>unclassified sequences</taxon>
        <taxon>metagenomes</taxon>
        <taxon>ecological metagenomes</taxon>
    </lineage>
</organism>
<name>A0A644UTV5_9ZZZZ</name>
<dbReference type="InterPro" id="IPR037066">
    <property type="entry name" value="Plug_dom_sf"/>
</dbReference>
<evidence type="ECO:0000256" key="3">
    <source>
        <dbReference type="ARBA" id="ARBA00023136"/>
    </source>
</evidence>
<evidence type="ECO:0000256" key="4">
    <source>
        <dbReference type="ARBA" id="ARBA00023237"/>
    </source>
</evidence>
<keyword evidence="4" id="KW-0998">Cell outer membrane</keyword>
<gene>
    <name evidence="6" type="primary">susC_28</name>
    <name evidence="6" type="ORF">SDC9_28443</name>
</gene>
<dbReference type="PANTHER" id="PTHR30069">
    <property type="entry name" value="TONB-DEPENDENT OUTER MEMBRANE RECEPTOR"/>
    <property type="match status" value="1"/>
</dbReference>
<dbReference type="Pfam" id="PF07715">
    <property type="entry name" value="Plug"/>
    <property type="match status" value="1"/>
</dbReference>
<keyword evidence="1" id="KW-0813">Transport</keyword>
<accession>A0A644UTV5</accession>
<dbReference type="SUPFAM" id="SSF49464">
    <property type="entry name" value="Carboxypeptidase regulatory domain-like"/>
    <property type="match status" value="1"/>
</dbReference>
<dbReference type="Gene3D" id="2.170.130.10">
    <property type="entry name" value="TonB-dependent receptor, plug domain"/>
    <property type="match status" value="1"/>
</dbReference>
<proteinExistence type="predicted"/>
<keyword evidence="2" id="KW-0732">Signal</keyword>
<dbReference type="InterPro" id="IPR039426">
    <property type="entry name" value="TonB-dep_rcpt-like"/>
</dbReference>
<evidence type="ECO:0000256" key="2">
    <source>
        <dbReference type="ARBA" id="ARBA00022729"/>
    </source>
</evidence>
<comment type="caution">
    <text evidence="6">The sequence shown here is derived from an EMBL/GenBank/DDBJ whole genome shotgun (WGS) entry which is preliminary data.</text>
</comment>
<dbReference type="InterPro" id="IPR023997">
    <property type="entry name" value="TonB-dep_OMP_SusC/RagA_CS"/>
</dbReference>
<dbReference type="GO" id="GO:0044718">
    <property type="term" value="P:siderophore transmembrane transport"/>
    <property type="evidence" value="ECO:0007669"/>
    <property type="project" value="TreeGrafter"/>
</dbReference>
<dbReference type="SUPFAM" id="SSF56935">
    <property type="entry name" value="Porins"/>
    <property type="match status" value="1"/>
</dbReference>
<evidence type="ECO:0000256" key="1">
    <source>
        <dbReference type="ARBA" id="ARBA00022448"/>
    </source>
</evidence>
<dbReference type="InterPro" id="IPR012910">
    <property type="entry name" value="Plug_dom"/>
</dbReference>
<dbReference type="InterPro" id="IPR023996">
    <property type="entry name" value="TonB-dep_OMP_SusC/RagA"/>
</dbReference>
<sequence length="1150" mass="128997">MKNRLFNYLKRSERLVLLAAFTLYLGGPAEIRAAEQAKTITVELKNVSLSKAMTAIEKASGYSFFYDANKTDLNHVVNLDADNDEITSVLSELLSSTNLTYEISNNQIALIPKGNTGQLNLRSFSKTALPEVQQNRSIKGVVKDAFGETIIGASVVVKGTTTGTVTDMDGNFSLDVPVGATLEISYVGYLTQTVVANSTSLSIVMKENSTQLSEVVVTGFGLAQKKATLTGAISSIGANDLSRSVASTTSGALVGKIAGVNSRQSDGRPGSTTSIQIRNMGTPLYVIDGVQKDAGQFNNIDFNDIESIAVLKDASAAIYGVRAANGVVVVTTKKGGKNTKNTVTLNAHYGWQTLSNFPDPADAATYVENYIQSQTIQGKSLTWDKEDLAKWKQGTEKGYRPFDWKDFIWETAPQEYVNANVSGGSDKINYYFSLGHLNQDAMIVNYGGFTRSNVQMNIESQVNDKLKLGASMNGRIEKRVNPGVPGGDDYWLPLFGTYRNLPTVRPFANDNPKYPTMTSTDSGTNFAWLNYDLSGKMEDTWRVAQLNFDAEYDIMDGLKAKAMFGYYLANRKHDNQEYTYKLYRYDEATDTYPVMFENNNPWRERTTEMKEEIISNIQLSYNKKFADHTIAAVVGLESIKRDSPKNWVHAIPASNALHLITYETMDTYNDTGNNTEARLGWMGRVNYDFANKYLVELSARYDGSWKFPPHHRWGFFPSASVGWRISEEGFWKDSKIASIVSDLKIRGSYGLMGDDMETDGDPNRDLYRPFDYMSGYNYKNGGSVIDGKYTIGTVPRGLPVTTISWLEAKILDIGFDASFIDGKLTGTFDFFQRKRTGLPASRYDVLIPSEAGFSLPKENLNSDMHLGYDASARWSDKIEDFSYSVGANVTYSRFYDWNQYKPRFSNSWNVYRNSINERFGYLSWGLEADGQFQTWEEIASWPIDNDRQGNKTLRPGDIKYKDQNGDKVINGMDERPIGYRQGSTPVLNFGMNFSFAYKGFDLAFDLTGGALASWRQDWEQRNPFHDGGNNSQYYMENTWRLSDITDANSALIPGKFPTLLIGNSSHSNYWNSTFWMHNIRYMKLRNLEFGYTIPRQVLEKFLISELRLYVSGQNLLTFANINGTDPEITSENGLQYPTTRIVNLGVTLKF</sequence>
<keyword evidence="6" id="KW-0675">Receptor</keyword>
<dbReference type="NCBIfam" id="TIGR04057">
    <property type="entry name" value="SusC_RagA_signa"/>
    <property type="match status" value="1"/>
</dbReference>
<feature type="domain" description="Secretin/TonB short N-terminal" evidence="5">
    <location>
        <begin position="62"/>
        <end position="113"/>
    </location>
</feature>
<dbReference type="InterPro" id="IPR011662">
    <property type="entry name" value="Secretin/TonB_short_N"/>
</dbReference>
<dbReference type="PROSITE" id="PS52016">
    <property type="entry name" value="TONB_DEPENDENT_REC_3"/>
    <property type="match status" value="1"/>
</dbReference>
<dbReference type="EMBL" id="VSSQ01000163">
    <property type="protein sequence ID" value="MPL82499.1"/>
    <property type="molecule type" value="Genomic_DNA"/>
</dbReference>
<dbReference type="GO" id="GO:0019867">
    <property type="term" value="C:outer membrane"/>
    <property type="evidence" value="ECO:0007669"/>
    <property type="project" value="InterPro"/>
</dbReference>